<dbReference type="Proteomes" id="UP000285860">
    <property type="component" value="Unassembled WGS sequence"/>
</dbReference>
<dbReference type="AlphaFoldDB" id="A0A420P5W2"/>
<proteinExistence type="predicted"/>
<dbReference type="VEuPathDB" id="FungiDB:HZS61_003130"/>
<dbReference type="VEuPathDB" id="FungiDB:FOXG_21002"/>
<organism evidence="1 2">
    <name type="scientific">Fusarium oxysporum</name>
    <name type="common">Fusarium vascular wilt</name>
    <dbReference type="NCBI Taxonomy" id="5507"/>
    <lineage>
        <taxon>Eukaryota</taxon>
        <taxon>Fungi</taxon>
        <taxon>Dikarya</taxon>
        <taxon>Ascomycota</taxon>
        <taxon>Pezizomycotina</taxon>
        <taxon>Sordariomycetes</taxon>
        <taxon>Hypocreomycetidae</taxon>
        <taxon>Hypocreales</taxon>
        <taxon>Nectriaceae</taxon>
        <taxon>Fusarium</taxon>
        <taxon>Fusarium oxysporum species complex</taxon>
    </lineage>
</organism>
<sequence>MFLDNASREIKHDQIPGLLQPLTREHFVKAPKEYASRSLIYNVIADVCSHNKLPTDDALLQVEKEVLEKHLSQLKQLFKRYNAENLFAVYILHRHFKVSKGFNLVGRIIIFDECHCYWTRTVANHTINSGEVCGRKFIFDKQQGWLPCEFHEGSAPDLSKVDPEFFLEFTNYLVKHDLTSTFGLEYIVPELLIFDMLEITLSNCALLLVEAVFLSLDNLVVVTTSWGWPSDQPVERRIDCLKKPDGSHKEVNVDTQKSHSSFDDVIRSVENYLYSLSL</sequence>
<dbReference type="EMBL" id="MRCY01000394">
    <property type="protein sequence ID" value="RKK87917.1"/>
    <property type="molecule type" value="Genomic_DNA"/>
</dbReference>
<dbReference type="VEuPathDB" id="FungiDB:FOMG_16875"/>
<protein>
    <submittedName>
        <fullName evidence="1">Uncharacterized protein</fullName>
    </submittedName>
</protein>
<reference evidence="1 2" key="1">
    <citation type="journal article" date="2018" name="Sci. Rep.">
        <title>Characterisation of pathogen-specific regions and novel effector candidates in Fusarium oxysporum f. sp. cepae.</title>
        <authorList>
            <person name="Armitage A.D."/>
            <person name="Taylor A."/>
            <person name="Sobczyk M.K."/>
            <person name="Baxter L."/>
            <person name="Greenfield B.P."/>
            <person name="Bates H.J."/>
            <person name="Wilson F."/>
            <person name="Jackson A.C."/>
            <person name="Ott S."/>
            <person name="Harrison R.J."/>
            <person name="Clarkson J.P."/>
        </authorList>
    </citation>
    <scope>NUCLEOTIDE SEQUENCE [LARGE SCALE GENOMIC DNA]</scope>
    <source>
        <strain evidence="1 2">Fo_A28</strain>
    </source>
</reference>
<gene>
    <name evidence="1" type="ORF">BFJ68_g16995</name>
</gene>
<name>A0A420P5W2_FUSOX</name>
<comment type="caution">
    <text evidence="1">The sequence shown here is derived from an EMBL/GenBank/DDBJ whole genome shotgun (WGS) entry which is preliminary data.</text>
</comment>
<evidence type="ECO:0000313" key="1">
    <source>
        <dbReference type="EMBL" id="RKK87917.1"/>
    </source>
</evidence>
<accession>A0A420P5W2</accession>
<evidence type="ECO:0000313" key="2">
    <source>
        <dbReference type="Proteomes" id="UP000285860"/>
    </source>
</evidence>
<dbReference type="VEuPathDB" id="FungiDB:FOC1_g10001252"/>